<feature type="transmembrane region" description="Helical" evidence="9">
    <location>
        <begin position="100"/>
        <end position="119"/>
    </location>
</feature>
<dbReference type="PANTHER" id="PTHR23294:SF0">
    <property type="entry name" value="UNC93-LIKE PROTEIN MFSD11"/>
    <property type="match status" value="1"/>
</dbReference>
<comment type="similarity">
    <text evidence="2">Belongs to the unc-93 family.</text>
</comment>
<evidence type="ECO:0000256" key="1">
    <source>
        <dbReference type="ARBA" id="ARBA00004141"/>
    </source>
</evidence>
<keyword evidence="3 9" id="KW-0812">Transmembrane</keyword>
<dbReference type="InterPro" id="IPR051617">
    <property type="entry name" value="UNC-93-like_regulator"/>
</dbReference>
<accession>A0A0L7LH93</accession>
<evidence type="ECO:0000313" key="10">
    <source>
        <dbReference type="EMBL" id="KOB74775.1"/>
    </source>
</evidence>
<comment type="subcellular location">
    <subcellularLocation>
        <location evidence="1">Membrane</location>
        <topology evidence="1">Multi-pass membrane protein</topology>
    </subcellularLocation>
</comment>
<comment type="caution">
    <text evidence="10">The sequence shown here is derived from an EMBL/GenBank/DDBJ whole genome shotgun (WGS) entry which is preliminary data.</text>
</comment>
<evidence type="ECO:0000256" key="5">
    <source>
        <dbReference type="ARBA" id="ARBA00023136"/>
    </source>
</evidence>
<protein>
    <recommendedName>
        <fullName evidence="7">UNC93-like protein MFSD11</fullName>
    </recommendedName>
    <alternativeName>
        <fullName evidence="8">Major facilitator superfamily domain-containing protein 11</fullName>
    </alternativeName>
</protein>
<dbReference type="AlphaFoldDB" id="A0A0L7LH93"/>
<organism evidence="10 11">
    <name type="scientific">Operophtera brumata</name>
    <name type="common">Winter moth</name>
    <name type="synonym">Phalaena brumata</name>
    <dbReference type="NCBI Taxonomy" id="104452"/>
    <lineage>
        <taxon>Eukaryota</taxon>
        <taxon>Metazoa</taxon>
        <taxon>Ecdysozoa</taxon>
        <taxon>Arthropoda</taxon>
        <taxon>Hexapoda</taxon>
        <taxon>Insecta</taxon>
        <taxon>Pterygota</taxon>
        <taxon>Neoptera</taxon>
        <taxon>Endopterygota</taxon>
        <taxon>Lepidoptera</taxon>
        <taxon>Glossata</taxon>
        <taxon>Ditrysia</taxon>
        <taxon>Geometroidea</taxon>
        <taxon>Geometridae</taxon>
        <taxon>Larentiinae</taxon>
        <taxon>Operophtera</taxon>
    </lineage>
</organism>
<name>A0A0L7LH93_OPEBR</name>
<feature type="transmembrane region" description="Helical" evidence="9">
    <location>
        <begin position="364"/>
        <end position="384"/>
    </location>
</feature>
<feature type="transmembrane region" description="Helical" evidence="9">
    <location>
        <begin position="174"/>
        <end position="191"/>
    </location>
</feature>
<evidence type="ECO:0000256" key="9">
    <source>
        <dbReference type="SAM" id="Phobius"/>
    </source>
</evidence>
<dbReference type="EMBL" id="JTDY01001135">
    <property type="protein sequence ID" value="KOB74775.1"/>
    <property type="molecule type" value="Genomic_DNA"/>
</dbReference>
<keyword evidence="11" id="KW-1185">Reference proteome</keyword>
<keyword evidence="5 9" id="KW-0472">Membrane</keyword>
<dbReference type="Pfam" id="PF05978">
    <property type="entry name" value="UNC-93"/>
    <property type="match status" value="2"/>
</dbReference>
<sequence>MERKFMNVILLGFGFMFVFTAFQTMGNIEKIILDSITQDDSTFSGDGYTSLAIIYATLAICNWMAPSVISITGPRAAMVIGGVTYLFFIITFLFPRTWLLYVASVLIGAGAAAIWTGQGNYLTMNSEADTISRNSGTRNVVFGALTGVCAVGIVFLLLLRPIRQSAALDDTDKVHSLTGVCAVGIVFLLLLRPIRQSPALDDTAKVHCAYNVVFGALTGVCAVGIVFLLLLRPIRQSPALDDTAKVHCAYNVVFGALTGVCPVGIVFLLLLRPIRQSPALDDTAKHYLYIHRIGFTLGMGENAKQLVGLSGVFIGMGEVLGNLIVYTLPYIGFTLGMGENAKQLVGLSGVFIGMGETTRWGRDPIVITGYILHLVAFFLVFINLPSVAPFGDTAAVSYITPSPALAMFCSFLLGFGDACFNTQIYSILGGNYSDNSTSAFALFKFTQSMAAAACFFYSSKALLSVQLVILGVLATLGTATFCRVEWAGKARARASALAAIDDKSPASHSLADNFHYD</sequence>
<dbReference type="GO" id="GO:0016020">
    <property type="term" value="C:membrane"/>
    <property type="evidence" value="ECO:0007669"/>
    <property type="project" value="UniProtKB-SubCell"/>
</dbReference>
<dbReference type="STRING" id="104452.A0A0L7LH93"/>
<evidence type="ECO:0000256" key="8">
    <source>
        <dbReference type="ARBA" id="ARBA00041910"/>
    </source>
</evidence>
<feature type="transmembrane region" description="Helical" evidence="9">
    <location>
        <begin position="77"/>
        <end position="94"/>
    </location>
</feature>
<dbReference type="Proteomes" id="UP000037510">
    <property type="component" value="Unassembled WGS sequence"/>
</dbReference>
<keyword evidence="4 9" id="KW-1133">Transmembrane helix</keyword>
<feature type="transmembrane region" description="Helical" evidence="9">
    <location>
        <begin position="47"/>
        <end position="65"/>
    </location>
</feature>
<evidence type="ECO:0000313" key="11">
    <source>
        <dbReference type="Proteomes" id="UP000037510"/>
    </source>
</evidence>
<proteinExistence type="inferred from homology"/>
<dbReference type="PANTHER" id="PTHR23294">
    <property type="entry name" value="ET TRANSLATION PRODUCT-RELATED"/>
    <property type="match status" value="1"/>
</dbReference>
<feature type="transmembrane region" description="Helical" evidence="9">
    <location>
        <begin position="404"/>
        <end position="428"/>
    </location>
</feature>
<feature type="transmembrane region" description="Helical" evidence="9">
    <location>
        <begin position="251"/>
        <end position="271"/>
    </location>
</feature>
<feature type="transmembrane region" description="Helical" evidence="9">
    <location>
        <begin position="140"/>
        <end position="162"/>
    </location>
</feature>
<dbReference type="SUPFAM" id="SSF103473">
    <property type="entry name" value="MFS general substrate transporter"/>
    <property type="match status" value="2"/>
</dbReference>
<keyword evidence="6" id="KW-0325">Glycoprotein</keyword>
<reference evidence="10 11" key="1">
    <citation type="journal article" date="2015" name="Genome Biol. Evol.">
        <title>The genome of winter moth (Operophtera brumata) provides a genomic perspective on sexual dimorphism and phenology.</title>
        <authorList>
            <person name="Derks M.F."/>
            <person name="Smit S."/>
            <person name="Salis L."/>
            <person name="Schijlen E."/>
            <person name="Bossers A."/>
            <person name="Mateman C."/>
            <person name="Pijl A.S."/>
            <person name="de Ridder D."/>
            <person name="Groenen M.A."/>
            <person name="Visser M.E."/>
            <person name="Megens H.J."/>
        </authorList>
    </citation>
    <scope>NUCLEOTIDE SEQUENCE [LARGE SCALE GENOMIC DNA]</scope>
    <source>
        <strain evidence="10">WM2013NL</strain>
        <tissue evidence="10">Head and thorax</tissue>
    </source>
</reference>
<dbReference type="InterPro" id="IPR010291">
    <property type="entry name" value="Ion_channel_UNC-93"/>
</dbReference>
<evidence type="ECO:0000256" key="7">
    <source>
        <dbReference type="ARBA" id="ARBA00040302"/>
    </source>
</evidence>
<feature type="transmembrane region" description="Helical" evidence="9">
    <location>
        <begin position="464"/>
        <end position="484"/>
    </location>
</feature>
<feature type="transmembrane region" description="Helical" evidence="9">
    <location>
        <begin position="212"/>
        <end position="231"/>
    </location>
</feature>
<evidence type="ECO:0000256" key="4">
    <source>
        <dbReference type="ARBA" id="ARBA00022989"/>
    </source>
</evidence>
<evidence type="ECO:0000256" key="6">
    <source>
        <dbReference type="ARBA" id="ARBA00023180"/>
    </source>
</evidence>
<evidence type="ECO:0000256" key="2">
    <source>
        <dbReference type="ARBA" id="ARBA00009172"/>
    </source>
</evidence>
<evidence type="ECO:0000256" key="3">
    <source>
        <dbReference type="ARBA" id="ARBA00022692"/>
    </source>
</evidence>
<gene>
    <name evidence="10" type="ORF">OBRU01_08582</name>
</gene>
<dbReference type="InterPro" id="IPR036259">
    <property type="entry name" value="MFS_trans_sf"/>
</dbReference>